<dbReference type="EMBL" id="CP093326">
    <property type="protein sequence ID" value="UNK45138.1"/>
    <property type="molecule type" value="Genomic_DNA"/>
</dbReference>
<keyword evidence="3" id="KW-0274">FAD</keyword>
<comment type="cofactor">
    <cofactor evidence="1">
        <name>FAD</name>
        <dbReference type="ChEBI" id="CHEBI:57692"/>
    </cofactor>
</comment>
<dbReference type="Gene3D" id="3.50.50.60">
    <property type="entry name" value="FAD/NAD(P)-binding domain"/>
    <property type="match status" value="1"/>
</dbReference>
<reference evidence="5 6" key="1">
    <citation type="submission" date="2022-03" db="EMBL/GenBank/DDBJ databases">
        <title>Isotopic signatures of nitrous oxide derived from detoxification processes.</title>
        <authorList>
            <person name="Behrendt U."/>
            <person name="Buchen C."/>
            <person name="Well R."/>
            <person name="Ulrich A."/>
            <person name="Rohe L."/>
            <person name="Kolb S."/>
            <person name="Schloter M."/>
            <person name="Horn M.A."/>
            <person name="Augustin J."/>
        </authorList>
    </citation>
    <scope>NUCLEOTIDE SEQUENCE [LARGE SCALE GENOMIC DNA]</scope>
    <source>
        <strain evidence="5 6">S4-C24</strain>
    </source>
</reference>
<accession>A0ABY3W7Q0</accession>
<dbReference type="SUPFAM" id="SSF51905">
    <property type="entry name" value="FAD/NAD(P)-binding domain"/>
    <property type="match status" value="1"/>
</dbReference>
<keyword evidence="2" id="KW-0285">Flavoprotein</keyword>
<dbReference type="RefSeq" id="WP_241913417.1">
    <property type="nucleotide sequence ID" value="NZ_CP093326.1"/>
</dbReference>
<dbReference type="InterPro" id="IPR050641">
    <property type="entry name" value="RIFMO-like"/>
</dbReference>
<proteinExistence type="predicted"/>
<gene>
    <name evidence="5" type="ORF">MNQ99_14495</name>
</gene>
<dbReference type="InterPro" id="IPR002938">
    <property type="entry name" value="FAD-bd"/>
</dbReference>
<evidence type="ECO:0000313" key="5">
    <source>
        <dbReference type="EMBL" id="UNK45138.1"/>
    </source>
</evidence>
<keyword evidence="5" id="KW-0560">Oxidoreductase</keyword>
<evidence type="ECO:0000256" key="1">
    <source>
        <dbReference type="ARBA" id="ARBA00001974"/>
    </source>
</evidence>
<dbReference type="Proteomes" id="UP000829069">
    <property type="component" value="Chromosome"/>
</dbReference>
<dbReference type="PANTHER" id="PTHR43004:SF19">
    <property type="entry name" value="BINDING MONOOXYGENASE, PUTATIVE (JCVI)-RELATED"/>
    <property type="match status" value="1"/>
</dbReference>
<keyword evidence="5" id="KW-0503">Monooxygenase</keyword>
<protein>
    <submittedName>
        <fullName evidence="5">FAD-dependent monooxygenase</fullName>
    </submittedName>
</protein>
<dbReference type="GO" id="GO:0004497">
    <property type="term" value="F:monooxygenase activity"/>
    <property type="evidence" value="ECO:0007669"/>
    <property type="project" value="UniProtKB-KW"/>
</dbReference>
<evidence type="ECO:0000259" key="4">
    <source>
        <dbReference type="Pfam" id="PF01494"/>
    </source>
</evidence>
<evidence type="ECO:0000313" key="6">
    <source>
        <dbReference type="Proteomes" id="UP000829069"/>
    </source>
</evidence>
<organism evidence="5 6">
    <name type="scientific">Arthrobacter sulfonylureivorans</name>
    <dbReference type="NCBI Taxonomy" id="2486855"/>
    <lineage>
        <taxon>Bacteria</taxon>
        <taxon>Bacillati</taxon>
        <taxon>Actinomycetota</taxon>
        <taxon>Actinomycetes</taxon>
        <taxon>Micrococcales</taxon>
        <taxon>Micrococcaceae</taxon>
        <taxon>Arthrobacter</taxon>
    </lineage>
</organism>
<dbReference type="PRINTS" id="PR00420">
    <property type="entry name" value="RNGMNOXGNASE"/>
</dbReference>
<evidence type="ECO:0000256" key="3">
    <source>
        <dbReference type="ARBA" id="ARBA00022827"/>
    </source>
</evidence>
<dbReference type="PANTHER" id="PTHR43004">
    <property type="entry name" value="TRK SYSTEM POTASSIUM UPTAKE PROTEIN"/>
    <property type="match status" value="1"/>
</dbReference>
<sequence length="524" mass="56323">MAAELQTDVLIIGAGPTGLMLANWLAKLDIKHIIADGKSGPTRESRALGVQARSMEIYDQLDLAGTVVAEGNLAEAIIIGFGPRPRGRIPLGRMGRGITPFPGIMFYEQSKNEQLLLRNLNALGGEVLWECRLAELDLVDGGAHPDHPVRAKLAGPAGEASVRARYCVGADGASSTVRAGRGIAFEGSTSPHTFFVCDATDVHGLSHDSVNIRAGIDEFLLGFPMTGSGHERLIGVVSDASAAIQGQNNDGGADVSEEAIRERLARKFDVGYGGSNWFSTYRVHHRIAGQFRDGPVFLAGDAAHVHSPVGAQGMNTGLQDAHNLAFKFADVLSGRAADSYLDRYQAERRPVAVRLLQTTDRVFGFVTSTAPWAIAARKWVLQFLIPVATRVVPRTSGASRMFGYVSQTRIHYWMDADAKEAAGGRRGKVVGRRLPYAGSNFDTLRSLQWQVHSYGEPGPAVVNHVQSALGLAMHVLPRAGNTTLDPEQLYLVRPDGFVAAQAAPSYAVSTFAQALRRGRRSAKV</sequence>
<evidence type="ECO:0000256" key="2">
    <source>
        <dbReference type="ARBA" id="ARBA00022630"/>
    </source>
</evidence>
<dbReference type="Gene3D" id="3.30.70.2450">
    <property type="match status" value="1"/>
</dbReference>
<keyword evidence="6" id="KW-1185">Reference proteome</keyword>
<dbReference type="InterPro" id="IPR036188">
    <property type="entry name" value="FAD/NAD-bd_sf"/>
</dbReference>
<feature type="domain" description="FAD-binding" evidence="4">
    <location>
        <begin position="6"/>
        <end position="358"/>
    </location>
</feature>
<dbReference type="Pfam" id="PF01494">
    <property type="entry name" value="FAD_binding_3"/>
    <property type="match status" value="1"/>
</dbReference>
<name>A0ABY3W7Q0_9MICC</name>